<evidence type="ECO:0000313" key="1">
    <source>
        <dbReference type="EMBL" id="AUO79157.1"/>
    </source>
</evidence>
<dbReference type="EMBL" id="MF580959">
    <property type="protein sequence ID" value="AUO79157.1"/>
    <property type="molecule type" value="Genomic_DNA"/>
</dbReference>
<dbReference type="GeneID" id="40236294"/>
<protein>
    <submittedName>
        <fullName evidence="1">Uncharacterized protein</fullName>
    </submittedName>
</protein>
<dbReference type="RefSeq" id="YP_009639499.1">
    <property type="nucleotide sequence ID" value="NC_042351.1"/>
</dbReference>
<keyword evidence="2" id="KW-1185">Reference proteome</keyword>
<sequence>MDNTNERPTLDNAVEELEGFFNTLEGALEDADQKKAEAETFVERSEDWRKNEIRLVREAAQESMDQINDIADTAVEQGQAQIKEVRQQEWALVKKVVVRPVKFVGRLLKRIFRL</sequence>
<evidence type="ECO:0000313" key="2">
    <source>
        <dbReference type="Proteomes" id="UP000258606"/>
    </source>
</evidence>
<dbReference type="KEGG" id="vg:40236294"/>
<name>A0A2I6UGW7_9CAUD</name>
<organism evidence="1 2">
    <name type="scientific">Salinibacter phage M8CRM-1</name>
    <dbReference type="NCBI Taxonomy" id="2681612"/>
    <lineage>
        <taxon>Viruses</taxon>
        <taxon>Duplodnaviria</taxon>
        <taxon>Heunggongvirae</taxon>
        <taxon>Uroviricota</taxon>
        <taxon>Caudoviricetes</taxon>
        <taxon>Kryptosalinivirus</taxon>
        <taxon>Kryptosalinivirus M8CRM1</taxon>
    </lineage>
</organism>
<dbReference type="Proteomes" id="UP000258606">
    <property type="component" value="Segment"/>
</dbReference>
<accession>A0A2I6UGW7</accession>
<reference evidence="1 2" key="1">
    <citation type="submission" date="2017-07" db="EMBL/GenBank/DDBJ databases">
        <title>Characterization of ecologically diverse viruses infecting co-occurring strains of cosmopolitan hyperhalophilic Bacteroidetes.</title>
        <authorList>
            <person name="Villamor J."/>
            <person name="Ramos-Barbero M.D."/>
            <person name="Gonzalez-Torres P."/>
            <person name="Gabaldon T."/>
            <person name="Rollesso-Mora R."/>
            <person name="Meseguer I."/>
            <person name="Martinez-Garcia M."/>
            <person name="Santos F."/>
            <person name="Anton J."/>
        </authorList>
    </citation>
    <scope>NUCLEOTIDE SEQUENCE [LARGE SCALE GENOMIC DNA]</scope>
</reference>
<proteinExistence type="predicted"/>